<dbReference type="Proteomes" id="UP000000437">
    <property type="component" value="Chromosome 14"/>
</dbReference>
<evidence type="ECO:0000313" key="1">
    <source>
        <dbReference type="Proteomes" id="UP000000437"/>
    </source>
</evidence>
<organism evidence="1 2">
    <name type="scientific">Danio rerio</name>
    <name type="common">Zebrafish</name>
    <name type="synonym">Brachydanio rerio</name>
    <dbReference type="NCBI Taxonomy" id="7955"/>
    <lineage>
        <taxon>Eukaryota</taxon>
        <taxon>Metazoa</taxon>
        <taxon>Chordata</taxon>
        <taxon>Craniata</taxon>
        <taxon>Vertebrata</taxon>
        <taxon>Euteleostomi</taxon>
        <taxon>Actinopterygii</taxon>
        <taxon>Neopterygii</taxon>
        <taxon>Teleostei</taxon>
        <taxon>Ostariophysi</taxon>
        <taxon>Cypriniformes</taxon>
        <taxon>Danionidae</taxon>
        <taxon>Danioninae</taxon>
        <taxon>Danio</taxon>
    </lineage>
</organism>
<keyword evidence="1" id="KW-1185">Reference proteome</keyword>
<name>A0AC58H635_DANRE</name>
<accession>A0AC58H635</accession>
<evidence type="ECO:0000313" key="2">
    <source>
        <dbReference type="RefSeq" id="XP_073777432.1"/>
    </source>
</evidence>
<keyword evidence="2" id="KW-0808">Transferase</keyword>
<protein>
    <submittedName>
        <fullName evidence="2">Nucleoside diphosphate kinase homolog 5 isoform X1</fullName>
    </submittedName>
</protein>
<gene>
    <name evidence="2" type="primary">nme5</name>
    <name evidence="2" type="synonym">zgc:92812</name>
</gene>
<reference evidence="2" key="1">
    <citation type="submission" date="2025-08" db="UniProtKB">
        <authorList>
            <consortium name="RefSeq"/>
        </authorList>
    </citation>
    <scope>IDENTIFICATION</scope>
    <source>
        <strain evidence="2">Tuebingen</strain>
        <tissue evidence="2">Fibroblasts and whole tissue</tissue>
    </source>
</reference>
<sequence length="238" mass="26846">MKETLMENDDPQKLMPEPRIFVERTLALIKPDAIHKTDEIEDIILQSGFTILQKRRLQLSPEQCSDFYAEHYGKLHFPHLTAFMSSGPVVALALARDQAIATWKAIMGPVSSIKARETHPDCLRARFGTCDLRNAVHGSETFSAAEREIRFMFPHSVIEPIPMGEAAKDYLSRFINPTLLVGLTELCKIKPEDPYESAPYTSASTSNFLKPKKLKVLQDWSAKSPNMNIIEHVCDMAC</sequence>
<keyword evidence="2" id="KW-0418">Kinase</keyword>
<dbReference type="RefSeq" id="XP_073777432.1">
    <property type="nucleotide sequence ID" value="XM_073921331.1"/>
</dbReference>
<proteinExistence type="predicted"/>